<accession>A0A0F9D9Z1</accession>
<dbReference type="SUPFAM" id="SSF48695">
    <property type="entry name" value="Multiheme cytochromes"/>
    <property type="match status" value="1"/>
</dbReference>
<evidence type="ECO:0008006" key="2">
    <source>
        <dbReference type="Google" id="ProtNLM"/>
    </source>
</evidence>
<reference evidence="1" key="1">
    <citation type="journal article" date="2015" name="Nature">
        <title>Complex archaea that bridge the gap between prokaryotes and eukaryotes.</title>
        <authorList>
            <person name="Spang A."/>
            <person name="Saw J.H."/>
            <person name="Jorgensen S.L."/>
            <person name="Zaremba-Niedzwiedzka K."/>
            <person name="Martijn J."/>
            <person name="Lind A.E."/>
            <person name="van Eijk R."/>
            <person name="Schleper C."/>
            <person name="Guy L."/>
            <person name="Ettema T.J."/>
        </authorList>
    </citation>
    <scope>NUCLEOTIDE SEQUENCE</scope>
</reference>
<proteinExistence type="predicted"/>
<sequence length="264" mass="28147">MKYIMDMRGNILLAVAAVLAGIVLGLVVYGKWQVAEAVLGGSGNVTFINNPHNFSLGSSGVEATVEDRVCIFCHTPHNASMDSSLINGPLWNHELSTLTYTNRWTPQLTNSPPYIVNVGFVNVLTEQPPQLDGSSRMCMSCHDGTIGIGNVVSGADITMVTTHSCIDDDGSLDSVECPTLAFTDLTTKHIVSIPMNQQLIEDSESACDGSQTTKLSYPWVGVSQLADTVFLRPTATRYPSSGGAPGVSSGFPNSKYKSGYSYGV</sequence>
<feature type="non-terminal residue" evidence="1">
    <location>
        <position position="264"/>
    </location>
</feature>
<dbReference type="EMBL" id="LAZR01032558">
    <property type="protein sequence ID" value="KKL50546.1"/>
    <property type="molecule type" value="Genomic_DNA"/>
</dbReference>
<name>A0A0F9D9Z1_9ZZZZ</name>
<dbReference type="AlphaFoldDB" id="A0A0F9D9Z1"/>
<evidence type="ECO:0000313" key="1">
    <source>
        <dbReference type="EMBL" id="KKL50546.1"/>
    </source>
</evidence>
<gene>
    <name evidence="1" type="ORF">LCGC14_2304400</name>
</gene>
<protein>
    <recommendedName>
        <fullName evidence="2">Doubled CXXCH motif domain-containing protein</fullName>
    </recommendedName>
</protein>
<dbReference type="InterPro" id="IPR036280">
    <property type="entry name" value="Multihaem_cyt_sf"/>
</dbReference>
<organism evidence="1">
    <name type="scientific">marine sediment metagenome</name>
    <dbReference type="NCBI Taxonomy" id="412755"/>
    <lineage>
        <taxon>unclassified sequences</taxon>
        <taxon>metagenomes</taxon>
        <taxon>ecological metagenomes</taxon>
    </lineage>
</organism>
<comment type="caution">
    <text evidence="1">The sequence shown here is derived from an EMBL/GenBank/DDBJ whole genome shotgun (WGS) entry which is preliminary data.</text>
</comment>